<dbReference type="InterPro" id="IPR017560">
    <property type="entry name" value="Cyt_c_biogenesis_CcmI"/>
</dbReference>
<dbReference type="KEGG" id="paro:CUV01_10235"/>
<dbReference type="Proteomes" id="UP000233742">
    <property type="component" value="Chromosome"/>
</dbReference>
<protein>
    <submittedName>
        <fullName evidence="3">C-type cytochrome biogenesis protein CcmI</fullName>
    </submittedName>
</protein>
<dbReference type="AlphaFoldDB" id="A0A2K9ELN5"/>
<gene>
    <name evidence="3" type="primary">ccmI</name>
    <name evidence="3" type="ORF">CUV01_10235</name>
</gene>
<evidence type="ECO:0000313" key="4">
    <source>
        <dbReference type="Proteomes" id="UP000233742"/>
    </source>
</evidence>
<feature type="compositionally biased region" description="Low complexity" evidence="2">
    <location>
        <begin position="314"/>
        <end position="327"/>
    </location>
</feature>
<organism evidence="3 4">
    <name type="scientific">Paracoccus tegillarcae</name>
    <dbReference type="NCBI Taxonomy" id="1529068"/>
    <lineage>
        <taxon>Bacteria</taxon>
        <taxon>Pseudomonadati</taxon>
        <taxon>Pseudomonadota</taxon>
        <taxon>Alphaproteobacteria</taxon>
        <taxon>Rhodobacterales</taxon>
        <taxon>Paracoccaceae</taxon>
        <taxon>Paracoccus</taxon>
    </lineage>
</organism>
<dbReference type="GO" id="GO:0017004">
    <property type="term" value="P:cytochrome complex assembly"/>
    <property type="evidence" value="ECO:0007669"/>
    <property type="project" value="UniProtKB-KW"/>
</dbReference>
<name>A0A2K9ELN5_9RHOB</name>
<dbReference type="EMBL" id="CP025408">
    <property type="protein sequence ID" value="AUH35359.1"/>
    <property type="molecule type" value="Genomic_DNA"/>
</dbReference>
<dbReference type="InterPro" id="IPR011990">
    <property type="entry name" value="TPR-like_helical_dom_sf"/>
</dbReference>
<feature type="region of interest" description="Disordered" evidence="2">
    <location>
        <begin position="305"/>
        <end position="335"/>
    </location>
</feature>
<dbReference type="SUPFAM" id="SSF48452">
    <property type="entry name" value="TPR-like"/>
    <property type="match status" value="1"/>
</dbReference>
<dbReference type="Gene3D" id="1.25.40.10">
    <property type="entry name" value="Tetratricopeptide repeat domain"/>
    <property type="match status" value="1"/>
</dbReference>
<evidence type="ECO:0000256" key="2">
    <source>
        <dbReference type="SAM" id="MobiDB-lite"/>
    </source>
</evidence>
<accession>A0A2K9ELN5</accession>
<proteinExistence type="predicted"/>
<keyword evidence="1" id="KW-0201">Cytochrome c-type biogenesis</keyword>
<reference evidence="3 4" key="1">
    <citation type="submission" date="2017-12" db="EMBL/GenBank/DDBJ databases">
        <authorList>
            <person name="Hurst M.R.H."/>
        </authorList>
    </citation>
    <scope>NUCLEOTIDE SEQUENCE [LARGE SCALE GENOMIC DNA]</scope>
    <source>
        <strain evidence="3 4">BM15</strain>
    </source>
</reference>
<feature type="region of interest" description="Disordered" evidence="2">
    <location>
        <begin position="135"/>
        <end position="154"/>
    </location>
</feature>
<keyword evidence="4" id="KW-1185">Reference proteome</keyword>
<evidence type="ECO:0000313" key="3">
    <source>
        <dbReference type="EMBL" id="AUH35359.1"/>
    </source>
</evidence>
<evidence type="ECO:0000256" key="1">
    <source>
        <dbReference type="ARBA" id="ARBA00022748"/>
    </source>
</evidence>
<dbReference type="OrthoDB" id="9815847at2"/>
<sequence>MFWLICGAMAAIVAVAILTPLWRGDAAGKGAAPAAAYDLQVYRDQLREVDRDLQRRVIGAEDAERLRQEIGRKVLDADRRLAMAEPGRRVGSGRIGAALAVAAVVAGTVWLYQREGVPGMPDLPLSERIAAAQATYEARPSQAEAQADTPAPARGEIDPEYAALIDELRSAVKKTPDDPEGLALLAMHESRLGNLDAALAAQNHLIAVKGDDTTAQDHAFLAGLMAEAAGGIITAEAERELARALKTDPRHPQVRYMLGLLQAQNGRPDRAFPIWRDLLAEGPPDAPWIAPIRASIQDLAWLAGDPDYAPPEPAGGTAAPALPGPDAEGMAAAEEMSPEDRQQMIAGMVAQLEGRLAEEGGSPEEWARLIGAHAVLGNIDHARNIWNEAQTRFADQPEALAVVQAGAEQAGLAE</sequence>
<dbReference type="NCBIfam" id="TIGR03142">
    <property type="entry name" value="cytochro_ccmI"/>
    <property type="match status" value="1"/>
</dbReference>